<organism evidence="2 3">
    <name type="scientific">Brevibacillus choshinensis</name>
    <dbReference type="NCBI Taxonomy" id="54911"/>
    <lineage>
        <taxon>Bacteria</taxon>
        <taxon>Bacillati</taxon>
        <taxon>Bacillota</taxon>
        <taxon>Bacilli</taxon>
        <taxon>Bacillales</taxon>
        <taxon>Paenibacillaceae</taxon>
        <taxon>Brevibacillus</taxon>
    </lineage>
</organism>
<evidence type="ECO:0000256" key="1">
    <source>
        <dbReference type="ARBA" id="ARBA00038414"/>
    </source>
</evidence>
<dbReference type="InterPro" id="IPR053714">
    <property type="entry name" value="Iso_Racemase_Enz_sf"/>
</dbReference>
<dbReference type="InterPro" id="IPR015942">
    <property type="entry name" value="Asp/Glu/hydantoin_racemase"/>
</dbReference>
<accession>A0ABR5NDB7</accession>
<evidence type="ECO:0000313" key="3">
    <source>
        <dbReference type="Proteomes" id="UP000051063"/>
    </source>
</evidence>
<dbReference type="Pfam" id="PF01177">
    <property type="entry name" value="Asp_Glu_race"/>
    <property type="match status" value="1"/>
</dbReference>
<reference evidence="2 3" key="1">
    <citation type="submission" date="2015-09" db="EMBL/GenBank/DDBJ databases">
        <title>Genome sequencing project for genomic taxonomy and phylogenomics of Bacillus-like bacteria.</title>
        <authorList>
            <person name="Liu B."/>
            <person name="Wang J."/>
            <person name="Zhu Y."/>
            <person name="Liu G."/>
            <person name="Chen Q."/>
            <person name="Chen Z."/>
            <person name="Lan J."/>
            <person name="Che J."/>
            <person name="Ge C."/>
            <person name="Shi H."/>
            <person name="Pan Z."/>
            <person name="Liu X."/>
        </authorList>
    </citation>
    <scope>NUCLEOTIDE SEQUENCE [LARGE SCALE GENOMIC DNA]</scope>
    <source>
        <strain evidence="2 3">DSM 8552</strain>
    </source>
</reference>
<dbReference type="EMBL" id="LJJB01000007">
    <property type="protein sequence ID" value="KQL49516.1"/>
    <property type="molecule type" value="Genomic_DNA"/>
</dbReference>
<keyword evidence="3" id="KW-1185">Reference proteome</keyword>
<name>A0ABR5NDB7_BRECH</name>
<dbReference type="Proteomes" id="UP000051063">
    <property type="component" value="Unassembled WGS sequence"/>
</dbReference>
<protein>
    <submittedName>
        <fullName evidence="2">Asp/Glu/hydantoin racemase</fullName>
    </submittedName>
</protein>
<comment type="similarity">
    <text evidence="1">Belongs to the HyuE racemase family.</text>
</comment>
<comment type="caution">
    <text evidence="2">The sequence shown here is derived from an EMBL/GenBank/DDBJ whole genome shotgun (WGS) entry which is preliminary data.</text>
</comment>
<dbReference type="Gene3D" id="3.40.50.12500">
    <property type="match status" value="1"/>
</dbReference>
<sequence>MATSPTRIGLIHATMNSVQPIHDAFRAQAPHVILLNFMDEGLIFELNETGVITTAMIRRLVALIARAEESGVDGILLTCSSFSPYVPQIRSLFSTPVMSADTSMLEYAVSTAQRIGVIATVGTAGPITTQQLQEIAVEQGKTVEVQTEVITEAFVALQNGERAQHDELIHQKIRELSVTNEVILLAQMSMARALLSLAEPPSTPVLTSPEISIRTILHLLESKRVARS</sequence>
<proteinExistence type="inferred from homology"/>
<gene>
    <name evidence="2" type="ORF">AN963_07175</name>
</gene>
<evidence type="ECO:0000313" key="2">
    <source>
        <dbReference type="EMBL" id="KQL49516.1"/>
    </source>
</evidence>
<dbReference type="RefSeq" id="WP_055743818.1">
    <property type="nucleotide sequence ID" value="NZ_LJJB01000007.1"/>
</dbReference>